<evidence type="ECO:0000313" key="4">
    <source>
        <dbReference type="Proteomes" id="UP000322234"/>
    </source>
</evidence>
<comment type="caution">
    <text evidence="3">The sequence shown here is derived from an EMBL/GenBank/DDBJ whole genome shotgun (WGS) entry which is preliminary data.</text>
</comment>
<reference evidence="3" key="1">
    <citation type="submission" date="2019-10" db="EMBL/GenBank/DDBJ databases">
        <title>The sequence and de novo assembly of the wild yak genome.</title>
        <authorList>
            <person name="Liu Y."/>
        </authorList>
    </citation>
    <scope>NUCLEOTIDE SEQUENCE [LARGE SCALE GENOMIC DNA]</scope>
    <source>
        <strain evidence="3">WY2019</strain>
    </source>
</reference>
<evidence type="ECO:0000256" key="2">
    <source>
        <dbReference type="ARBA" id="ARBA00022806"/>
    </source>
</evidence>
<keyword evidence="2" id="KW-0347">Helicase</keyword>
<evidence type="ECO:0000313" key="3">
    <source>
        <dbReference type="EMBL" id="MXQ97273.1"/>
    </source>
</evidence>
<proteinExistence type="predicted"/>
<dbReference type="PANTHER" id="PTHR44533">
    <property type="entry name" value="DEAD/H RNA HELICASE, PUTATIVE-RELATED"/>
    <property type="match status" value="1"/>
</dbReference>
<keyword evidence="2" id="KW-0067">ATP-binding</keyword>
<dbReference type="PANTHER" id="PTHR44533:SF5">
    <property type="entry name" value="DEXD_H-BOX HELICASE 60"/>
    <property type="match status" value="1"/>
</dbReference>
<dbReference type="GO" id="GO:0004386">
    <property type="term" value="F:helicase activity"/>
    <property type="evidence" value="ECO:0007669"/>
    <property type="project" value="UniProtKB-KW"/>
</dbReference>
<dbReference type="InterPro" id="IPR052431">
    <property type="entry name" value="SKI2_subfamily_helicases"/>
</dbReference>
<protein>
    <submittedName>
        <fullName evidence="3">Uncharacterized protein</fullName>
    </submittedName>
</protein>
<dbReference type="Proteomes" id="UP000322234">
    <property type="component" value="Unassembled WGS sequence"/>
</dbReference>
<dbReference type="AlphaFoldDB" id="A0A6B0SED1"/>
<gene>
    <name evidence="3" type="ORF">E5288_WYG002986</name>
</gene>
<keyword evidence="2" id="KW-0547">Nucleotide-binding</keyword>
<dbReference type="GO" id="GO:0005737">
    <property type="term" value="C:cytoplasm"/>
    <property type="evidence" value="ECO:0007669"/>
    <property type="project" value="TreeGrafter"/>
</dbReference>
<dbReference type="GO" id="GO:0016787">
    <property type="term" value="F:hydrolase activity"/>
    <property type="evidence" value="ECO:0007669"/>
    <property type="project" value="UniProtKB-KW"/>
</dbReference>
<keyword evidence="4" id="KW-1185">Reference proteome</keyword>
<sequence>MNSVDNCFFLTDYTKKKLIFGNCNVFSSIGSSPKVVREQVKRHGLDGCLQAAVGVHRPQPFHCGGGVTVTAGGPFSPAVLQTLELCSGGAAGTLLQPVMMIITRDAKLSVMSKHSSKYKNQMFFHKVTGKGIKEKKKDKYSQWALGQPGFSCSSWATIWCMKRGKIQTPEFRTLFLTTGSKSSWTSWTRTSLQLSQPQSPLGRPKPPTTAWRGCCMRAMRGWSCMRPPPRYIPGLGVRQQPLRIVLTKICQIGKVCVVFSPGTIVMMPRTLRSTSVCGKCSKCFCLRVLITVPACFEILLLAPYHQLWVKRIRYIRFDEQETNDIPKTEQRKKSIFQRARLERVILWEAKISEMKKNLRKHYEVLLDRTYTEHSVVDSQMSGHAGRRGEDLTGSVFFYNIPLPKTEQLLRSNVPELNDQFPLSLSLVLRCMLLVAKADDKEDANAKVLIHVSEDLTQLNK</sequence>
<organism evidence="3 4">
    <name type="scientific">Bos mutus</name>
    <name type="common">wild yak</name>
    <dbReference type="NCBI Taxonomy" id="72004"/>
    <lineage>
        <taxon>Eukaryota</taxon>
        <taxon>Metazoa</taxon>
        <taxon>Chordata</taxon>
        <taxon>Craniata</taxon>
        <taxon>Vertebrata</taxon>
        <taxon>Euteleostomi</taxon>
        <taxon>Mammalia</taxon>
        <taxon>Eutheria</taxon>
        <taxon>Laurasiatheria</taxon>
        <taxon>Artiodactyla</taxon>
        <taxon>Ruminantia</taxon>
        <taxon>Pecora</taxon>
        <taxon>Bovidae</taxon>
        <taxon>Bovinae</taxon>
        <taxon>Bos</taxon>
    </lineage>
</organism>
<keyword evidence="1" id="KW-0378">Hydrolase</keyword>
<accession>A0A6B0SED1</accession>
<evidence type="ECO:0000256" key="1">
    <source>
        <dbReference type="ARBA" id="ARBA00022801"/>
    </source>
</evidence>
<name>A0A6B0SED1_9CETA</name>
<dbReference type="EMBL" id="VBQZ03000185">
    <property type="protein sequence ID" value="MXQ97273.1"/>
    <property type="molecule type" value="Genomic_DNA"/>
</dbReference>